<protein>
    <submittedName>
        <fullName evidence="5">Kinase-like domain-containing protein</fullName>
    </submittedName>
</protein>
<dbReference type="PROSITE" id="PS00107">
    <property type="entry name" value="PROTEIN_KINASE_ATP"/>
    <property type="match status" value="1"/>
</dbReference>
<dbReference type="Pfam" id="PF07714">
    <property type="entry name" value="PK_Tyr_Ser-Thr"/>
    <property type="match status" value="1"/>
</dbReference>
<organism evidence="5 6">
    <name type="scientific">Gigaspora rosea</name>
    <dbReference type="NCBI Taxonomy" id="44941"/>
    <lineage>
        <taxon>Eukaryota</taxon>
        <taxon>Fungi</taxon>
        <taxon>Fungi incertae sedis</taxon>
        <taxon>Mucoromycota</taxon>
        <taxon>Glomeromycotina</taxon>
        <taxon>Glomeromycetes</taxon>
        <taxon>Diversisporales</taxon>
        <taxon>Gigasporaceae</taxon>
        <taxon>Gigaspora</taxon>
    </lineage>
</organism>
<evidence type="ECO:0000256" key="1">
    <source>
        <dbReference type="ARBA" id="ARBA00022741"/>
    </source>
</evidence>
<feature type="binding site" evidence="3">
    <location>
        <position position="148"/>
    </location>
    <ligand>
        <name>ATP</name>
        <dbReference type="ChEBI" id="CHEBI:30616"/>
    </ligand>
</feature>
<evidence type="ECO:0000313" key="5">
    <source>
        <dbReference type="EMBL" id="RIB02818.1"/>
    </source>
</evidence>
<keyword evidence="6" id="KW-1185">Reference proteome</keyword>
<evidence type="ECO:0000256" key="3">
    <source>
        <dbReference type="PROSITE-ProRule" id="PRU10141"/>
    </source>
</evidence>
<dbReference type="InterPro" id="IPR000719">
    <property type="entry name" value="Prot_kinase_dom"/>
</dbReference>
<dbReference type="InterPro" id="IPR011009">
    <property type="entry name" value="Kinase-like_dom_sf"/>
</dbReference>
<dbReference type="GO" id="GO:0005524">
    <property type="term" value="F:ATP binding"/>
    <property type="evidence" value="ECO:0007669"/>
    <property type="project" value="UniProtKB-UniRule"/>
</dbReference>
<evidence type="ECO:0000259" key="4">
    <source>
        <dbReference type="PROSITE" id="PS50011"/>
    </source>
</evidence>
<dbReference type="AlphaFoldDB" id="A0A397U0W5"/>
<gene>
    <name evidence="5" type="ORF">C2G38_841768</name>
</gene>
<keyword evidence="1 3" id="KW-0547">Nucleotide-binding</keyword>
<dbReference type="InterPro" id="IPR017441">
    <property type="entry name" value="Protein_kinase_ATP_BS"/>
</dbReference>
<keyword evidence="5" id="KW-0808">Transferase</keyword>
<dbReference type="InterPro" id="IPR051681">
    <property type="entry name" value="Ser/Thr_Kinases-Pseudokinases"/>
</dbReference>
<dbReference type="EMBL" id="QKWP01002580">
    <property type="protein sequence ID" value="RIB02818.1"/>
    <property type="molecule type" value="Genomic_DNA"/>
</dbReference>
<dbReference type="Gene3D" id="1.10.510.10">
    <property type="entry name" value="Transferase(Phosphotransferase) domain 1"/>
    <property type="match status" value="1"/>
</dbReference>
<dbReference type="InterPro" id="IPR001245">
    <property type="entry name" value="Ser-Thr/Tyr_kinase_cat_dom"/>
</dbReference>
<dbReference type="SUPFAM" id="SSF56112">
    <property type="entry name" value="Protein kinase-like (PK-like)"/>
    <property type="match status" value="1"/>
</dbReference>
<reference evidence="5 6" key="1">
    <citation type="submission" date="2018-06" db="EMBL/GenBank/DDBJ databases">
        <title>Comparative genomics reveals the genomic features of Rhizophagus irregularis, R. cerebriforme, R. diaphanum and Gigaspora rosea, and their symbiotic lifestyle signature.</title>
        <authorList>
            <person name="Morin E."/>
            <person name="San Clemente H."/>
            <person name="Chen E.C.H."/>
            <person name="De La Providencia I."/>
            <person name="Hainaut M."/>
            <person name="Kuo A."/>
            <person name="Kohler A."/>
            <person name="Murat C."/>
            <person name="Tang N."/>
            <person name="Roy S."/>
            <person name="Loubradou J."/>
            <person name="Henrissat B."/>
            <person name="Grigoriev I.V."/>
            <person name="Corradi N."/>
            <person name="Roux C."/>
            <person name="Martin F.M."/>
        </authorList>
    </citation>
    <scope>NUCLEOTIDE SEQUENCE [LARGE SCALE GENOMIC DNA]</scope>
    <source>
        <strain evidence="5 6">DAOM 194757</strain>
    </source>
</reference>
<dbReference type="STRING" id="44941.A0A397U0W5"/>
<dbReference type="PANTHER" id="PTHR44329:SF298">
    <property type="entry name" value="MIXED LINEAGE KINASE DOMAIN-LIKE PROTEIN"/>
    <property type="match status" value="1"/>
</dbReference>
<feature type="domain" description="Protein kinase" evidence="4">
    <location>
        <begin position="120"/>
        <end position="405"/>
    </location>
</feature>
<dbReference type="GO" id="GO:0004674">
    <property type="term" value="F:protein serine/threonine kinase activity"/>
    <property type="evidence" value="ECO:0007669"/>
    <property type="project" value="TreeGrafter"/>
</dbReference>
<dbReference type="PROSITE" id="PS50011">
    <property type="entry name" value="PROTEIN_KINASE_DOM"/>
    <property type="match status" value="1"/>
</dbReference>
<dbReference type="Proteomes" id="UP000266673">
    <property type="component" value="Unassembled WGS sequence"/>
</dbReference>
<name>A0A397U0W5_9GLOM</name>
<dbReference type="PANTHER" id="PTHR44329">
    <property type="entry name" value="SERINE/THREONINE-PROTEIN KINASE TNNI3K-RELATED"/>
    <property type="match status" value="1"/>
</dbReference>
<sequence length="463" mass="53026">MTCIKYIKIFLIIYIFYKFKNYINLKDNKFKVYGLTQNTTTKEYILVFDEFGSKRDFKHGKCSYCNRYNTSPAWCQTCDPQRMIQGWTSGNKDIDNYIKGFQLAATEYENVIEWIPFDKLDNFQKIGEGGFGSVYSAIWSSGKRIIGKIPKYTQQRTQSYVVALKTLPGPQKNFLDEFKNYMKSRLLEQPDIIEPKYRPINNQLEVYGLTKDAVTNEFLMVFQYVNRGSLNNFLASNFQNLSWKKKLELLLGISKDLAKIHDAGYIHCDIHSGNILINECINGNIISYISDLGLSRTTDELSLEDGIYGVLPYIAPEVLIKQPYTTAADIYSFGIIMSEISTGKLPYCDVKHNEDLAIKIYAGLRPEFAKGTPECYIQLANQCMDANPSNRPSASEICKKLEDWYLKIRAEAINEDAKNLKKAFASADVMIKTLSTKLQDYPQVRSKLVEFLNVSEPESMPVI</sequence>
<accession>A0A397U0W5</accession>
<dbReference type="OrthoDB" id="5979581at2759"/>
<evidence type="ECO:0000256" key="2">
    <source>
        <dbReference type="ARBA" id="ARBA00022840"/>
    </source>
</evidence>
<keyword evidence="2 3" id="KW-0067">ATP-binding</keyword>
<keyword evidence="5" id="KW-0418">Kinase</keyword>
<proteinExistence type="predicted"/>
<evidence type="ECO:0000313" key="6">
    <source>
        <dbReference type="Proteomes" id="UP000266673"/>
    </source>
</evidence>
<comment type="caution">
    <text evidence="5">The sequence shown here is derived from an EMBL/GenBank/DDBJ whole genome shotgun (WGS) entry which is preliminary data.</text>
</comment>